<dbReference type="EC" id="3.1.3.5" evidence="9"/>
<dbReference type="FunFam" id="3.40.1210.10:FF:000001">
    <property type="entry name" value="5'/3'-nucleotidase SurE"/>
    <property type="match status" value="1"/>
</dbReference>
<evidence type="ECO:0000256" key="4">
    <source>
        <dbReference type="ARBA" id="ARBA00011062"/>
    </source>
</evidence>
<dbReference type="InterPro" id="IPR030048">
    <property type="entry name" value="SurE"/>
</dbReference>
<dbReference type="EMBL" id="LACI01000864">
    <property type="protein sequence ID" value="KJU85778.1"/>
    <property type="molecule type" value="Genomic_DNA"/>
</dbReference>
<dbReference type="InterPro" id="IPR036523">
    <property type="entry name" value="SurE-like_sf"/>
</dbReference>
<evidence type="ECO:0000313" key="11">
    <source>
        <dbReference type="EMBL" id="KJU85778.1"/>
    </source>
</evidence>
<keyword evidence="8 9" id="KW-0378">Hydrolase</keyword>
<evidence type="ECO:0000256" key="9">
    <source>
        <dbReference type="HAMAP-Rule" id="MF_00060"/>
    </source>
</evidence>
<gene>
    <name evidence="9" type="primary">surE</name>
    <name evidence="11" type="ORF">MBAV_002031</name>
</gene>
<dbReference type="Gene3D" id="3.40.1210.10">
    <property type="entry name" value="Survival protein SurE-like phosphatase/nucleotidase"/>
    <property type="match status" value="1"/>
</dbReference>
<dbReference type="HAMAP" id="MF_00060">
    <property type="entry name" value="SurE"/>
    <property type="match status" value="1"/>
</dbReference>
<accession>A0A0F3GYM3</accession>
<dbReference type="SUPFAM" id="SSF64167">
    <property type="entry name" value="SurE-like"/>
    <property type="match status" value="1"/>
</dbReference>
<evidence type="ECO:0000256" key="6">
    <source>
        <dbReference type="ARBA" id="ARBA00022723"/>
    </source>
</evidence>
<evidence type="ECO:0000259" key="10">
    <source>
        <dbReference type="Pfam" id="PF01975"/>
    </source>
</evidence>
<dbReference type="NCBIfam" id="TIGR00087">
    <property type="entry name" value="surE"/>
    <property type="match status" value="1"/>
</dbReference>
<comment type="similarity">
    <text evidence="4 9">Belongs to the SurE nucleotidase family.</text>
</comment>
<feature type="binding site" evidence="9">
    <location>
        <position position="45"/>
    </location>
    <ligand>
        <name>a divalent metal cation</name>
        <dbReference type="ChEBI" id="CHEBI:60240"/>
    </ligand>
</feature>
<organism evidence="11 12">
    <name type="scientific">Candidatus Magnetobacterium bavaricum</name>
    <dbReference type="NCBI Taxonomy" id="29290"/>
    <lineage>
        <taxon>Bacteria</taxon>
        <taxon>Pseudomonadati</taxon>
        <taxon>Nitrospirota</taxon>
        <taxon>Thermodesulfovibrionia</taxon>
        <taxon>Thermodesulfovibrionales</taxon>
        <taxon>Candidatus Magnetobacteriaceae</taxon>
        <taxon>Candidatus Magnetobacterium</taxon>
    </lineage>
</organism>
<comment type="function">
    <text evidence="9">Nucleotidase that shows phosphatase activity on nucleoside 5'-monophosphates.</text>
</comment>
<dbReference type="GO" id="GO:0008254">
    <property type="term" value="F:3'-nucleotidase activity"/>
    <property type="evidence" value="ECO:0007669"/>
    <property type="project" value="TreeGrafter"/>
</dbReference>
<evidence type="ECO:0000313" key="12">
    <source>
        <dbReference type="Proteomes" id="UP000033423"/>
    </source>
</evidence>
<sequence>MDKSPAPLILVTNDDGVSSPGIVALHRAMKEISESIIVAPDRERSATSHSLTMHRPLRVSEVERDVYCVNGTPTDCVAVAVQKVVDRPAALLVSGINMGGNLGDDITYSGTVSAAIEGTIMGVTSFAISMVGSGGYHFESAASFAGKLARIILDKGLPKDTLLNVNIPNLPESDIKGVKFTKQGKRLYIGSIHETFDPWGRKHYWIGGGTPSWEDDINTDYLAVESGYISITPIHLDLTNYEALDCLRRQWKEVFD</sequence>
<dbReference type="PANTHER" id="PTHR30457">
    <property type="entry name" value="5'-NUCLEOTIDASE SURE"/>
    <property type="match status" value="1"/>
</dbReference>
<dbReference type="InterPro" id="IPR002828">
    <property type="entry name" value="SurE-like_Pase/nucleotidase"/>
</dbReference>
<dbReference type="Proteomes" id="UP000033423">
    <property type="component" value="Unassembled WGS sequence"/>
</dbReference>
<dbReference type="GO" id="GO:0046872">
    <property type="term" value="F:metal ion binding"/>
    <property type="evidence" value="ECO:0007669"/>
    <property type="project" value="UniProtKB-UniRule"/>
</dbReference>
<feature type="binding site" evidence="9">
    <location>
        <position position="14"/>
    </location>
    <ligand>
        <name>a divalent metal cation</name>
        <dbReference type="ChEBI" id="CHEBI:60240"/>
    </ligand>
</feature>
<keyword evidence="7 9" id="KW-0547">Nucleotide-binding</keyword>
<dbReference type="GO" id="GO:0004309">
    <property type="term" value="F:exopolyphosphatase activity"/>
    <property type="evidence" value="ECO:0007669"/>
    <property type="project" value="TreeGrafter"/>
</dbReference>
<comment type="catalytic activity">
    <reaction evidence="1 9">
        <text>a ribonucleoside 5'-phosphate + H2O = a ribonucleoside + phosphate</text>
        <dbReference type="Rhea" id="RHEA:12484"/>
        <dbReference type="ChEBI" id="CHEBI:15377"/>
        <dbReference type="ChEBI" id="CHEBI:18254"/>
        <dbReference type="ChEBI" id="CHEBI:43474"/>
        <dbReference type="ChEBI" id="CHEBI:58043"/>
        <dbReference type="EC" id="3.1.3.5"/>
    </reaction>
</comment>
<dbReference type="AlphaFoldDB" id="A0A0F3GYM3"/>
<comment type="subcellular location">
    <subcellularLocation>
        <location evidence="3 9">Cytoplasm</location>
    </subcellularLocation>
</comment>
<dbReference type="PATRIC" id="fig|29290.4.peg.2699"/>
<reference evidence="11 12" key="1">
    <citation type="submission" date="2015-02" db="EMBL/GenBank/DDBJ databases">
        <title>Single-cell genomics of uncultivated deep-branching MTB reveals a conserved set of magnetosome genes.</title>
        <authorList>
            <person name="Kolinko S."/>
            <person name="Richter M."/>
            <person name="Glockner F.O."/>
            <person name="Brachmann A."/>
            <person name="Schuler D."/>
        </authorList>
    </citation>
    <scope>NUCLEOTIDE SEQUENCE [LARGE SCALE GENOMIC DNA]</scope>
    <source>
        <strain evidence="11">TM-1</strain>
    </source>
</reference>
<keyword evidence="6 9" id="KW-0479">Metal-binding</keyword>
<dbReference type="Pfam" id="PF01975">
    <property type="entry name" value="SurE"/>
    <property type="match status" value="1"/>
</dbReference>
<dbReference type="PANTHER" id="PTHR30457:SF12">
    <property type="entry name" value="5'_3'-NUCLEOTIDASE SURE"/>
    <property type="match status" value="1"/>
</dbReference>
<keyword evidence="12" id="KW-1185">Reference proteome</keyword>
<dbReference type="GO" id="GO:0005737">
    <property type="term" value="C:cytoplasm"/>
    <property type="evidence" value="ECO:0007669"/>
    <property type="project" value="UniProtKB-SubCell"/>
</dbReference>
<comment type="cofactor">
    <cofactor evidence="2">
        <name>Mg(2+)</name>
        <dbReference type="ChEBI" id="CHEBI:18420"/>
    </cofactor>
</comment>
<evidence type="ECO:0000256" key="3">
    <source>
        <dbReference type="ARBA" id="ARBA00004496"/>
    </source>
</evidence>
<comment type="cofactor">
    <cofactor evidence="9">
        <name>a divalent metal cation</name>
        <dbReference type="ChEBI" id="CHEBI:60240"/>
    </cofactor>
    <text evidence="9">Binds 1 divalent metal cation per subunit.</text>
</comment>
<protein>
    <recommendedName>
        <fullName evidence="9">5'-nucleotidase SurE</fullName>
        <ecNumber evidence="9">3.1.3.5</ecNumber>
    </recommendedName>
    <alternativeName>
        <fullName evidence="9">Nucleoside 5'-monophosphate phosphohydrolase</fullName>
    </alternativeName>
</protein>
<proteinExistence type="inferred from homology"/>
<evidence type="ECO:0000256" key="2">
    <source>
        <dbReference type="ARBA" id="ARBA00001946"/>
    </source>
</evidence>
<keyword evidence="5 9" id="KW-0963">Cytoplasm</keyword>
<feature type="binding site" evidence="9">
    <location>
        <position position="97"/>
    </location>
    <ligand>
        <name>a divalent metal cation</name>
        <dbReference type="ChEBI" id="CHEBI:60240"/>
    </ligand>
</feature>
<comment type="caution">
    <text evidence="11">The sequence shown here is derived from an EMBL/GenBank/DDBJ whole genome shotgun (WGS) entry which is preliminary data.</text>
</comment>
<evidence type="ECO:0000256" key="7">
    <source>
        <dbReference type="ARBA" id="ARBA00022741"/>
    </source>
</evidence>
<name>A0A0F3GYM3_9BACT</name>
<evidence type="ECO:0000256" key="5">
    <source>
        <dbReference type="ARBA" id="ARBA00022490"/>
    </source>
</evidence>
<dbReference type="NCBIfam" id="NF001490">
    <property type="entry name" value="PRK00346.1-4"/>
    <property type="match status" value="1"/>
</dbReference>
<evidence type="ECO:0000256" key="1">
    <source>
        <dbReference type="ARBA" id="ARBA00000815"/>
    </source>
</evidence>
<feature type="domain" description="Survival protein SurE-like phosphatase/nucleotidase" evidence="10">
    <location>
        <begin position="9"/>
        <end position="188"/>
    </location>
</feature>
<dbReference type="GO" id="GO:0000166">
    <property type="term" value="F:nucleotide binding"/>
    <property type="evidence" value="ECO:0007669"/>
    <property type="project" value="UniProtKB-KW"/>
</dbReference>
<feature type="binding site" evidence="9">
    <location>
        <position position="15"/>
    </location>
    <ligand>
        <name>a divalent metal cation</name>
        <dbReference type="ChEBI" id="CHEBI:60240"/>
    </ligand>
</feature>
<evidence type="ECO:0000256" key="8">
    <source>
        <dbReference type="ARBA" id="ARBA00022801"/>
    </source>
</evidence>
<dbReference type="GO" id="GO:0008253">
    <property type="term" value="F:5'-nucleotidase activity"/>
    <property type="evidence" value="ECO:0007669"/>
    <property type="project" value="UniProtKB-UniRule"/>
</dbReference>